<sequence>MPSLRYERTANDDAATALSNEYARLYQDVYAEPPYNGGPLYERDRFLDRTRRQVEQPGFELLSAIDTATGELAGFCFGLTFAPEKWWRGDITEPPAEVLAAPKATVIELVLRKQYRGHGHGHRLLAQWLAGRTEPYGMLLAHPEAPAHALYLRWGWQIVGTCQPAPDADISDVLVLDLAPTA</sequence>
<dbReference type="Gene3D" id="3.40.630.30">
    <property type="match status" value="1"/>
</dbReference>
<proteinExistence type="predicted"/>
<keyword evidence="3" id="KW-1185">Reference proteome</keyword>
<organism evidence="2 3">
    <name type="scientific">Microbispora rosea</name>
    <dbReference type="NCBI Taxonomy" id="58117"/>
    <lineage>
        <taxon>Bacteria</taxon>
        <taxon>Bacillati</taxon>
        <taxon>Actinomycetota</taxon>
        <taxon>Actinomycetes</taxon>
        <taxon>Streptosporangiales</taxon>
        <taxon>Streptosporangiaceae</taxon>
        <taxon>Microbispora</taxon>
    </lineage>
</organism>
<accession>A0A1N7GHT0</accession>
<dbReference type="GO" id="GO:0016747">
    <property type="term" value="F:acyltransferase activity, transferring groups other than amino-acyl groups"/>
    <property type="evidence" value="ECO:0007669"/>
    <property type="project" value="InterPro"/>
</dbReference>
<dbReference type="EMBL" id="FTNI01000029">
    <property type="protein sequence ID" value="SIS12154.1"/>
    <property type="molecule type" value="Genomic_DNA"/>
</dbReference>
<gene>
    <name evidence="2" type="ORF">SAMN05421833_12933</name>
</gene>
<feature type="domain" description="N-acetyltransferase" evidence="1">
    <location>
        <begin position="40"/>
        <end position="156"/>
    </location>
</feature>
<keyword evidence="2" id="KW-0808">Transferase</keyword>
<name>A0A1N7GHT0_9ACTN</name>
<dbReference type="RefSeq" id="WP_076440560.1">
    <property type="nucleotide sequence ID" value="NZ_FTNI01000029.1"/>
</dbReference>
<evidence type="ECO:0000313" key="3">
    <source>
        <dbReference type="Proteomes" id="UP000186096"/>
    </source>
</evidence>
<dbReference type="InterPro" id="IPR000182">
    <property type="entry name" value="GNAT_dom"/>
</dbReference>
<dbReference type="Pfam" id="PF00583">
    <property type="entry name" value="Acetyltransf_1"/>
    <property type="match status" value="1"/>
</dbReference>
<dbReference type="Proteomes" id="UP000186096">
    <property type="component" value="Unassembled WGS sequence"/>
</dbReference>
<evidence type="ECO:0000259" key="1">
    <source>
        <dbReference type="Pfam" id="PF00583"/>
    </source>
</evidence>
<dbReference type="SUPFAM" id="SSF55729">
    <property type="entry name" value="Acyl-CoA N-acyltransferases (Nat)"/>
    <property type="match status" value="1"/>
</dbReference>
<reference evidence="3" key="1">
    <citation type="submission" date="2017-01" db="EMBL/GenBank/DDBJ databases">
        <authorList>
            <person name="Varghese N."/>
            <person name="Submissions S."/>
        </authorList>
    </citation>
    <scope>NUCLEOTIDE SEQUENCE [LARGE SCALE GENOMIC DNA]</scope>
    <source>
        <strain evidence="3">ATCC 12950</strain>
    </source>
</reference>
<protein>
    <submittedName>
        <fullName evidence="2">Acetyltransferase (GNAT) family protein</fullName>
    </submittedName>
</protein>
<dbReference type="STRING" id="58117.SAMN05421833_12933"/>
<evidence type="ECO:0000313" key="2">
    <source>
        <dbReference type="EMBL" id="SIS12154.1"/>
    </source>
</evidence>
<dbReference type="AlphaFoldDB" id="A0A1N7GHT0"/>
<dbReference type="InterPro" id="IPR016181">
    <property type="entry name" value="Acyl_CoA_acyltransferase"/>
</dbReference>
<dbReference type="OrthoDB" id="4536199at2"/>